<keyword evidence="3" id="KW-1185">Reference proteome</keyword>
<proteinExistence type="predicted"/>
<evidence type="ECO:0000313" key="2">
    <source>
        <dbReference type="EMBL" id="CAB1439670.1"/>
    </source>
</evidence>
<name>A0A9N7UZH3_PLEPL</name>
<accession>A0A9N7UZH3</accession>
<reference evidence="2" key="1">
    <citation type="submission" date="2020-03" db="EMBL/GenBank/DDBJ databases">
        <authorList>
            <person name="Weist P."/>
        </authorList>
    </citation>
    <scope>NUCLEOTIDE SEQUENCE</scope>
</reference>
<evidence type="ECO:0000256" key="1">
    <source>
        <dbReference type="SAM" id="MobiDB-lite"/>
    </source>
</evidence>
<feature type="region of interest" description="Disordered" evidence="1">
    <location>
        <begin position="1"/>
        <end position="21"/>
    </location>
</feature>
<gene>
    <name evidence="2" type="ORF">PLEPLA_LOCUS27448</name>
</gene>
<feature type="compositionally biased region" description="Polar residues" evidence="1">
    <location>
        <begin position="87"/>
        <end position="102"/>
    </location>
</feature>
<feature type="compositionally biased region" description="Polar residues" evidence="1">
    <location>
        <begin position="1"/>
        <end position="10"/>
    </location>
</feature>
<evidence type="ECO:0000313" key="3">
    <source>
        <dbReference type="Proteomes" id="UP001153269"/>
    </source>
</evidence>
<dbReference type="AlphaFoldDB" id="A0A9N7UZH3"/>
<protein>
    <submittedName>
        <fullName evidence="2">Uncharacterized protein</fullName>
    </submittedName>
</protein>
<feature type="region of interest" description="Disordered" evidence="1">
    <location>
        <begin position="74"/>
        <end position="102"/>
    </location>
</feature>
<dbReference type="EMBL" id="CADEAL010002313">
    <property type="protein sequence ID" value="CAB1439670.1"/>
    <property type="molecule type" value="Genomic_DNA"/>
</dbReference>
<comment type="caution">
    <text evidence="2">The sequence shown here is derived from an EMBL/GenBank/DDBJ whole genome shotgun (WGS) entry which is preliminary data.</text>
</comment>
<dbReference type="Proteomes" id="UP001153269">
    <property type="component" value="Unassembled WGS sequence"/>
</dbReference>
<organism evidence="2 3">
    <name type="scientific">Pleuronectes platessa</name>
    <name type="common">European plaice</name>
    <dbReference type="NCBI Taxonomy" id="8262"/>
    <lineage>
        <taxon>Eukaryota</taxon>
        <taxon>Metazoa</taxon>
        <taxon>Chordata</taxon>
        <taxon>Craniata</taxon>
        <taxon>Vertebrata</taxon>
        <taxon>Euteleostomi</taxon>
        <taxon>Actinopterygii</taxon>
        <taxon>Neopterygii</taxon>
        <taxon>Teleostei</taxon>
        <taxon>Neoteleostei</taxon>
        <taxon>Acanthomorphata</taxon>
        <taxon>Carangaria</taxon>
        <taxon>Pleuronectiformes</taxon>
        <taxon>Pleuronectoidei</taxon>
        <taxon>Pleuronectidae</taxon>
        <taxon>Pleuronectes</taxon>
    </lineage>
</organism>
<sequence>MTSKDNSSDVAMTPSIETDRHLPLSTADDVIAGGALTTICEVKTPASPAEPLSTVMSETGGSGVRALSWEMPPLLHPRSPVGEPNLSPASSRKSPSTARVVR</sequence>